<accession>A0A849BUC0</accession>
<evidence type="ECO:0000313" key="4">
    <source>
        <dbReference type="Proteomes" id="UP000555552"/>
    </source>
</evidence>
<dbReference type="NCBIfam" id="TIGR00199">
    <property type="entry name" value="PncC_domain"/>
    <property type="match status" value="1"/>
</dbReference>
<comment type="caution">
    <text evidence="3">The sequence shown here is derived from an EMBL/GenBank/DDBJ whole genome shotgun (WGS) entry which is preliminary data.</text>
</comment>
<feature type="domain" description="CinA C-terminal" evidence="2">
    <location>
        <begin position="9"/>
        <end position="160"/>
    </location>
</feature>
<gene>
    <name evidence="3" type="ORF">HLB09_15925</name>
</gene>
<sequence length="199" mass="19500">MSRDAGGAEDLARRCVGAAVAQGTTLAVAESLTAGLVCARLADVPGASGALRGGVVAYATDLKRALLDVPADLLEREGPVHPDVATAMADGVRRLLGADVGVATTGVAGPGPADGHPAGTAFAAVAGPWGARVVALDVPGDRAAVRAAVTREALLLLADALATPPAPSLTAGDTQQAEEGGPFRAGSRGEDVGGRETSP</sequence>
<dbReference type="Pfam" id="PF02464">
    <property type="entry name" value="CinA"/>
    <property type="match status" value="1"/>
</dbReference>
<evidence type="ECO:0000259" key="2">
    <source>
        <dbReference type="Pfam" id="PF02464"/>
    </source>
</evidence>
<dbReference type="Proteomes" id="UP000555552">
    <property type="component" value="Unassembled WGS sequence"/>
</dbReference>
<evidence type="ECO:0000256" key="1">
    <source>
        <dbReference type="SAM" id="MobiDB-lite"/>
    </source>
</evidence>
<dbReference type="EMBL" id="JABEMA010000395">
    <property type="protein sequence ID" value="NNH24547.1"/>
    <property type="molecule type" value="Genomic_DNA"/>
</dbReference>
<name>A0A849BUC0_9ACTN</name>
<keyword evidence="4" id="KW-1185">Reference proteome</keyword>
<dbReference type="AlphaFoldDB" id="A0A849BUC0"/>
<protein>
    <submittedName>
        <fullName evidence="3">CinA family protein</fullName>
    </submittedName>
</protein>
<dbReference type="RefSeq" id="WP_171204284.1">
    <property type="nucleotide sequence ID" value="NZ_BAAANP010000013.1"/>
</dbReference>
<feature type="region of interest" description="Disordered" evidence="1">
    <location>
        <begin position="164"/>
        <end position="199"/>
    </location>
</feature>
<feature type="compositionally biased region" description="Basic and acidic residues" evidence="1">
    <location>
        <begin position="187"/>
        <end position="199"/>
    </location>
</feature>
<proteinExistence type="predicted"/>
<dbReference type="InterPro" id="IPR008136">
    <property type="entry name" value="CinA_C"/>
</dbReference>
<organism evidence="3 4">
    <name type="scientific">Pseudokineococcus marinus</name>
    <dbReference type="NCBI Taxonomy" id="351215"/>
    <lineage>
        <taxon>Bacteria</taxon>
        <taxon>Bacillati</taxon>
        <taxon>Actinomycetota</taxon>
        <taxon>Actinomycetes</taxon>
        <taxon>Kineosporiales</taxon>
        <taxon>Kineosporiaceae</taxon>
        <taxon>Pseudokineococcus</taxon>
    </lineage>
</organism>
<dbReference type="InterPro" id="IPR036653">
    <property type="entry name" value="CinA-like_C"/>
</dbReference>
<reference evidence="3 4" key="1">
    <citation type="submission" date="2020-05" db="EMBL/GenBank/DDBJ databases">
        <title>MicrobeNet Type strains.</title>
        <authorList>
            <person name="Nicholson A.C."/>
        </authorList>
    </citation>
    <scope>NUCLEOTIDE SEQUENCE [LARGE SCALE GENOMIC DNA]</scope>
    <source>
        <strain evidence="3 4">JCM 14547</strain>
    </source>
</reference>
<dbReference type="Gene3D" id="3.90.950.20">
    <property type="entry name" value="CinA-like"/>
    <property type="match status" value="1"/>
</dbReference>
<evidence type="ECO:0000313" key="3">
    <source>
        <dbReference type="EMBL" id="NNH24547.1"/>
    </source>
</evidence>
<dbReference type="SUPFAM" id="SSF142433">
    <property type="entry name" value="CinA-like"/>
    <property type="match status" value="1"/>
</dbReference>